<feature type="transmembrane region" description="Helical" evidence="2">
    <location>
        <begin position="1151"/>
        <end position="1172"/>
    </location>
</feature>
<feature type="region of interest" description="Disordered" evidence="1">
    <location>
        <begin position="1180"/>
        <end position="1201"/>
    </location>
</feature>
<keyword evidence="3" id="KW-0732">Signal</keyword>
<gene>
    <name evidence="4" type="ORF">TRFO_28796</name>
</gene>
<dbReference type="Proteomes" id="UP000179807">
    <property type="component" value="Unassembled WGS sequence"/>
</dbReference>
<evidence type="ECO:0000256" key="3">
    <source>
        <dbReference type="SAM" id="SignalP"/>
    </source>
</evidence>
<organism evidence="4 5">
    <name type="scientific">Tritrichomonas foetus</name>
    <dbReference type="NCBI Taxonomy" id="1144522"/>
    <lineage>
        <taxon>Eukaryota</taxon>
        <taxon>Metamonada</taxon>
        <taxon>Parabasalia</taxon>
        <taxon>Tritrichomonadida</taxon>
        <taxon>Tritrichomonadidae</taxon>
        <taxon>Tritrichomonas</taxon>
    </lineage>
</organism>
<evidence type="ECO:0000313" key="5">
    <source>
        <dbReference type="Proteomes" id="UP000179807"/>
    </source>
</evidence>
<dbReference type="VEuPathDB" id="TrichDB:TRFO_28796"/>
<keyword evidence="2" id="KW-0812">Transmembrane</keyword>
<keyword evidence="2" id="KW-1133">Transmembrane helix</keyword>
<evidence type="ECO:0000256" key="2">
    <source>
        <dbReference type="SAM" id="Phobius"/>
    </source>
</evidence>
<dbReference type="AlphaFoldDB" id="A0A1J4JYX1"/>
<name>A0A1J4JYX1_9EUKA</name>
<keyword evidence="2" id="KW-0472">Membrane</keyword>
<sequence>MMFGVIWSALFVISASNPSIKAEEHHSKDSSFVNWKESHEANIAIEQNEEKQQEILDETNLCNFSTSSFICDQEKCKCGEINLSESDVYILTGQSSANSVILENVTKTIILRDFHYKGASILDDSTSGEFTLNNSHIHLLIDGSNDILQSSTESKAGIGCSFGSSLEISPFNNNSEITHSLSVSGDSNAAGIGLGGNGGCCKSIIINEGISMNVKAYGSGSAIGGCGKTTSGINETLDEIIINGGELTLSSVSAGGIGSKTLTVMKNITINGGNISIKCSGAPGIGGGSSIDNININGGKINIESKSSPGIGTTQNSKLDTIHITNGELNIKSSQSPCIGPNMNAKYSINKIIIDDGNITTRTIQPIGAKCAGIGGGTAKTANVELIEINGGIIDCESEYGAGIGSGQNSNIGIIQINGGDIVSRSLESGPGIGAGVGSSSNKNSGYVGLINITGGTINATGKHAAGIGAGKGEGSYSEITNQSSVGRIEIWGGKINSKSIDSAGIGGGYGYTEGSSEVGEIFIGGGYIESEGIVGIGASRSDNAGKKSGEVGIIHITGGTILSNGTISGIGCGYETSIENITIEGGNIESIGQSNGAGIGCGSNSSITFINIFGGNIQTRTEESGPGIGCSCVEANSQSSISMIQILNGRVESRGQNYSSGIGGGETFDINSTTIEHLYLNGSIIHGYGGEYGSGIGGGYNSSINQVTLGVGPDFIEIIGKGGNHSESGIGQGGPNGIIHNLILLEGVLDCNETTKVCSFKSDINQTQSMTFAPTDTEVFSNHITEIVTQEPTIVPTISLTPTINDTSDELVIEKETTDSDEIIITENGFRDHTNKTVDLSQKEGTVTIVEVMTDTINVSGKSKPLAEFYLSATKPNTTINIDVNQSDLSVAEFGIHANDKKPIVNVPSDVNNIPLNLMATSSNSKVELKTTESTNIFGINNITTHDGHLDIMLSNNLQEFHVKNLNVYLNSQFSVSTTHSRSSQSLQTRKEMKENKKLEIISKDIYINKGGSLGINDVNIKEGLTFEDISKLIIHNQIIFQKESIIRINRQQNIENTYIILGQDSIFEGKPSKIDILVKKEIDLNETNDFNIVCGISQKQCEELSTLISKTSSNIYKYGKCSEINEQICLVASSKNSEKQSSGLKGGEIAGIVIGCIAAIIIVTVIIVIIRKKKQHDETSSSSGKSSSDLLSDGSSNMV</sequence>
<dbReference type="EMBL" id="MLAK01000814">
    <property type="protein sequence ID" value="OHT03890.1"/>
    <property type="molecule type" value="Genomic_DNA"/>
</dbReference>
<feature type="signal peptide" evidence="3">
    <location>
        <begin position="1"/>
        <end position="22"/>
    </location>
</feature>
<dbReference type="RefSeq" id="XP_068357026.1">
    <property type="nucleotide sequence ID" value="XM_068506390.1"/>
</dbReference>
<proteinExistence type="predicted"/>
<accession>A0A1J4JYX1</accession>
<feature type="chain" id="PRO_5012272461" evidence="3">
    <location>
        <begin position="23"/>
        <end position="1201"/>
    </location>
</feature>
<evidence type="ECO:0000313" key="4">
    <source>
        <dbReference type="EMBL" id="OHT03890.1"/>
    </source>
</evidence>
<reference evidence="4" key="1">
    <citation type="submission" date="2016-10" db="EMBL/GenBank/DDBJ databases">
        <authorList>
            <person name="Benchimol M."/>
            <person name="Almeida L.G."/>
            <person name="Vasconcelos A.T."/>
            <person name="Perreira-Neves A."/>
            <person name="Rosa I.A."/>
            <person name="Tasca T."/>
            <person name="Bogo M.R."/>
            <person name="de Souza W."/>
        </authorList>
    </citation>
    <scope>NUCLEOTIDE SEQUENCE [LARGE SCALE GENOMIC DNA]</scope>
    <source>
        <strain evidence="4">K</strain>
    </source>
</reference>
<feature type="compositionally biased region" description="Low complexity" evidence="1">
    <location>
        <begin position="1182"/>
        <end position="1201"/>
    </location>
</feature>
<protein>
    <submittedName>
        <fullName evidence="4">Uncharacterized protein</fullName>
    </submittedName>
</protein>
<evidence type="ECO:0000256" key="1">
    <source>
        <dbReference type="SAM" id="MobiDB-lite"/>
    </source>
</evidence>
<dbReference type="GeneID" id="94841094"/>
<keyword evidence="5" id="KW-1185">Reference proteome</keyword>
<comment type="caution">
    <text evidence="4">The sequence shown here is derived from an EMBL/GenBank/DDBJ whole genome shotgun (WGS) entry which is preliminary data.</text>
</comment>